<dbReference type="AlphaFoldDB" id="A0A9P6CWJ8"/>
<feature type="region of interest" description="Disordered" evidence="1">
    <location>
        <begin position="177"/>
        <end position="211"/>
    </location>
</feature>
<accession>A0A9P6CWJ8</accession>
<evidence type="ECO:0000313" key="2">
    <source>
        <dbReference type="EMBL" id="KAF9475720.1"/>
    </source>
</evidence>
<proteinExistence type="predicted"/>
<gene>
    <name evidence="2" type="ORF">BDN70DRAFT_923795</name>
</gene>
<feature type="compositionally biased region" description="Polar residues" evidence="1">
    <location>
        <begin position="13"/>
        <end position="23"/>
    </location>
</feature>
<dbReference type="EMBL" id="MU155321">
    <property type="protein sequence ID" value="KAF9475720.1"/>
    <property type="molecule type" value="Genomic_DNA"/>
</dbReference>
<organism evidence="2 3">
    <name type="scientific">Pholiota conissans</name>
    <dbReference type="NCBI Taxonomy" id="109636"/>
    <lineage>
        <taxon>Eukaryota</taxon>
        <taxon>Fungi</taxon>
        <taxon>Dikarya</taxon>
        <taxon>Basidiomycota</taxon>
        <taxon>Agaricomycotina</taxon>
        <taxon>Agaricomycetes</taxon>
        <taxon>Agaricomycetidae</taxon>
        <taxon>Agaricales</taxon>
        <taxon>Agaricineae</taxon>
        <taxon>Strophariaceae</taxon>
        <taxon>Pholiota</taxon>
    </lineage>
</organism>
<feature type="region of interest" description="Disordered" evidence="1">
    <location>
        <begin position="1"/>
        <end position="123"/>
    </location>
</feature>
<reference evidence="2" key="1">
    <citation type="submission" date="2020-11" db="EMBL/GenBank/DDBJ databases">
        <authorList>
            <consortium name="DOE Joint Genome Institute"/>
            <person name="Ahrendt S."/>
            <person name="Riley R."/>
            <person name="Andreopoulos W."/>
            <person name="Labutti K."/>
            <person name="Pangilinan J."/>
            <person name="Ruiz-Duenas F.J."/>
            <person name="Barrasa J.M."/>
            <person name="Sanchez-Garcia M."/>
            <person name="Camarero S."/>
            <person name="Miyauchi S."/>
            <person name="Serrano A."/>
            <person name="Linde D."/>
            <person name="Babiker R."/>
            <person name="Drula E."/>
            <person name="Ayuso-Fernandez I."/>
            <person name="Pacheco R."/>
            <person name="Padilla G."/>
            <person name="Ferreira P."/>
            <person name="Barriuso J."/>
            <person name="Kellner H."/>
            <person name="Castanera R."/>
            <person name="Alfaro M."/>
            <person name="Ramirez L."/>
            <person name="Pisabarro A.G."/>
            <person name="Kuo A."/>
            <person name="Tritt A."/>
            <person name="Lipzen A."/>
            <person name="He G."/>
            <person name="Yan M."/>
            <person name="Ng V."/>
            <person name="Cullen D."/>
            <person name="Martin F."/>
            <person name="Rosso M.-N."/>
            <person name="Henrissat B."/>
            <person name="Hibbett D."/>
            <person name="Martinez A.T."/>
            <person name="Grigoriev I.V."/>
        </authorList>
    </citation>
    <scope>NUCLEOTIDE SEQUENCE</scope>
    <source>
        <strain evidence="2">CIRM-BRFM 674</strain>
    </source>
</reference>
<protein>
    <submittedName>
        <fullName evidence="2">Uncharacterized protein</fullName>
    </submittedName>
</protein>
<sequence>MASSPVIPDLASLSISTPTPMSEQEQEDWDRELARMTPLERAQSTQSGVGLPPAPLTPTHPRNSVAFPGPADRYPPSFSPGRTTRFSTGARSGEGESDGEDDGPGAEEGEDGEGRKGKRTRRTLSALLRLHSERGADGGAGRFTEAEAARIADVLGQWINSSSSPYESAADDFAFAGSQDDLALGPNIKKPTPQTRPRGRSEGVWASEAAS</sequence>
<feature type="compositionally biased region" description="Acidic residues" evidence="1">
    <location>
        <begin position="95"/>
        <end position="111"/>
    </location>
</feature>
<name>A0A9P6CWJ8_9AGAR</name>
<comment type="caution">
    <text evidence="2">The sequence shown here is derived from an EMBL/GenBank/DDBJ whole genome shotgun (WGS) entry which is preliminary data.</text>
</comment>
<evidence type="ECO:0000313" key="3">
    <source>
        <dbReference type="Proteomes" id="UP000807469"/>
    </source>
</evidence>
<evidence type="ECO:0000256" key="1">
    <source>
        <dbReference type="SAM" id="MobiDB-lite"/>
    </source>
</evidence>
<dbReference type="OrthoDB" id="3247268at2759"/>
<keyword evidence="3" id="KW-1185">Reference proteome</keyword>
<dbReference type="Proteomes" id="UP000807469">
    <property type="component" value="Unassembled WGS sequence"/>
</dbReference>